<dbReference type="EMBL" id="RDQH01000331">
    <property type="protein sequence ID" value="RXI00185.1"/>
    <property type="molecule type" value="Genomic_DNA"/>
</dbReference>
<proteinExistence type="predicted"/>
<organism evidence="2 3">
    <name type="scientific">Malus domestica</name>
    <name type="common">Apple</name>
    <name type="synonym">Pyrus malus</name>
    <dbReference type="NCBI Taxonomy" id="3750"/>
    <lineage>
        <taxon>Eukaryota</taxon>
        <taxon>Viridiplantae</taxon>
        <taxon>Streptophyta</taxon>
        <taxon>Embryophyta</taxon>
        <taxon>Tracheophyta</taxon>
        <taxon>Spermatophyta</taxon>
        <taxon>Magnoliopsida</taxon>
        <taxon>eudicotyledons</taxon>
        <taxon>Gunneridae</taxon>
        <taxon>Pentapetalae</taxon>
        <taxon>rosids</taxon>
        <taxon>fabids</taxon>
        <taxon>Rosales</taxon>
        <taxon>Rosaceae</taxon>
        <taxon>Amygdaloideae</taxon>
        <taxon>Maleae</taxon>
        <taxon>Malus</taxon>
    </lineage>
</organism>
<dbReference type="STRING" id="3750.A0A498K2L8"/>
<keyword evidence="1" id="KW-1133">Transmembrane helix</keyword>
<dbReference type="AlphaFoldDB" id="A0A498K2L8"/>
<dbReference type="Proteomes" id="UP000290289">
    <property type="component" value="Chromosome 5"/>
</dbReference>
<keyword evidence="1" id="KW-0812">Transmembrane</keyword>
<reference evidence="2 3" key="1">
    <citation type="submission" date="2018-10" db="EMBL/GenBank/DDBJ databases">
        <title>A high-quality apple genome assembly.</title>
        <authorList>
            <person name="Hu J."/>
        </authorList>
    </citation>
    <scope>NUCLEOTIDE SEQUENCE [LARGE SCALE GENOMIC DNA]</scope>
    <source>
        <strain evidence="3">cv. HFTH1</strain>
        <tissue evidence="2">Young leaf</tissue>
    </source>
</reference>
<sequence>MKADALSITLMTCGSVIAVVAVIYLWGHCIGGNKKQTGRSTMMQSVMPPLAAQRAYCDVERCAGTNHQRNNITRNGTKDGGMVILVGAGAAFATPAVAAAITNDIDGDGGCS</sequence>
<keyword evidence="3" id="KW-1185">Reference proteome</keyword>
<keyword evidence="1" id="KW-0472">Membrane</keyword>
<name>A0A498K2L8_MALDO</name>
<accession>A0A498K2L8</accession>
<protein>
    <submittedName>
        <fullName evidence="2">Uncharacterized protein</fullName>
    </submittedName>
</protein>
<evidence type="ECO:0000313" key="2">
    <source>
        <dbReference type="EMBL" id="RXI00185.1"/>
    </source>
</evidence>
<comment type="caution">
    <text evidence="2">The sequence shown here is derived from an EMBL/GenBank/DDBJ whole genome shotgun (WGS) entry which is preliminary data.</text>
</comment>
<feature type="transmembrane region" description="Helical" evidence="1">
    <location>
        <begin position="6"/>
        <end position="26"/>
    </location>
</feature>
<evidence type="ECO:0000256" key="1">
    <source>
        <dbReference type="SAM" id="Phobius"/>
    </source>
</evidence>
<evidence type="ECO:0000313" key="3">
    <source>
        <dbReference type="Proteomes" id="UP000290289"/>
    </source>
</evidence>
<gene>
    <name evidence="2" type="ORF">DVH24_037733</name>
</gene>